<feature type="region of interest" description="Disordered" evidence="6">
    <location>
        <begin position="204"/>
        <end position="231"/>
    </location>
</feature>
<dbReference type="InterPro" id="IPR002792">
    <property type="entry name" value="TRAM_dom"/>
</dbReference>
<evidence type="ECO:0000256" key="2">
    <source>
        <dbReference type="ARBA" id="ARBA00022679"/>
    </source>
</evidence>
<comment type="similarity">
    <text evidence="4">Belongs to the class I-like SAM-binding methyltransferase superfamily. RNA M5U methyltransferase family.</text>
</comment>
<organism evidence="8 9">
    <name type="scientific">Rhodococcus opacus</name>
    <name type="common">Nocardia opaca</name>
    <dbReference type="NCBI Taxonomy" id="37919"/>
    <lineage>
        <taxon>Bacteria</taxon>
        <taxon>Bacillati</taxon>
        <taxon>Actinomycetota</taxon>
        <taxon>Actinomycetes</taxon>
        <taxon>Mycobacteriales</taxon>
        <taxon>Nocardiaceae</taxon>
        <taxon>Rhodococcus</taxon>
    </lineage>
</organism>
<dbReference type="Pfam" id="PF01938">
    <property type="entry name" value="TRAM"/>
    <property type="match status" value="1"/>
</dbReference>
<dbReference type="InterPro" id="IPR030390">
    <property type="entry name" value="MeTrfase_TrmA_AS"/>
</dbReference>
<gene>
    <name evidence="8" type="ORF">EP51_06615</name>
</gene>
<evidence type="ECO:0000256" key="1">
    <source>
        <dbReference type="ARBA" id="ARBA00022603"/>
    </source>
</evidence>
<reference evidence="8 9" key="1">
    <citation type="submission" date="2014-07" db="EMBL/GenBank/DDBJ databases">
        <title>Genome Sequence of Rhodococcus opacus Strain R7, a Biodegrader of Mono- and Polycyclic Aromatic Hydrocarbons.</title>
        <authorList>
            <person name="Di Gennaro P."/>
            <person name="Zampolli J."/>
            <person name="Presti I."/>
            <person name="Cappelletti M."/>
            <person name="D'Ursi P."/>
            <person name="Orro A."/>
            <person name="Mezzelani A."/>
            <person name="Milanesi L."/>
        </authorList>
    </citation>
    <scope>NUCLEOTIDE SEQUENCE [LARGE SCALE GENOMIC DNA]</scope>
    <source>
        <strain evidence="8 9">R7</strain>
    </source>
</reference>
<proteinExistence type="inferred from homology"/>
<feature type="domain" description="TRAM" evidence="7">
    <location>
        <begin position="3"/>
        <end position="62"/>
    </location>
</feature>
<dbReference type="AlphaFoldDB" id="A0A076EDB0"/>
<feature type="binding site" evidence="4">
    <location>
        <position position="286"/>
    </location>
    <ligand>
        <name>S-adenosyl-L-methionine</name>
        <dbReference type="ChEBI" id="CHEBI:59789"/>
    </ligand>
</feature>
<evidence type="ECO:0000313" key="8">
    <source>
        <dbReference type="EMBL" id="AII04275.1"/>
    </source>
</evidence>
<dbReference type="Proteomes" id="UP000028488">
    <property type="component" value="Chromosome"/>
</dbReference>
<evidence type="ECO:0000256" key="3">
    <source>
        <dbReference type="ARBA" id="ARBA00022691"/>
    </source>
</evidence>
<keyword evidence="2 4" id="KW-0808">Transferase</keyword>
<dbReference type="EMBL" id="CP008947">
    <property type="protein sequence ID" value="AII04275.1"/>
    <property type="molecule type" value="Genomic_DNA"/>
</dbReference>
<keyword evidence="3 4" id="KW-0949">S-adenosyl-L-methionine</keyword>
<dbReference type="PANTHER" id="PTHR11061">
    <property type="entry name" value="RNA M5U METHYLTRANSFERASE"/>
    <property type="match status" value="1"/>
</dbReference>
<dbReference type="GO" id="GO:0070475">
    <property type="term" value="P:rRNA base methylation"/>
    <property type="evidence" value="ECO:0007669"/>
    <property type="project" value="TreeGrafter"/>
</dbReference>
<dbReference type="InterPro" id="IPR012340">
    <property type="entry name" value="NA-bd_OB-fold"/>
</dbReference>
<evidence type="ECO:0000256" key="5">
    <source>
        <dbReference type="PROSITE-ProRule" id="PRU10015"/>
    </source>
</evidence>
<dbReference type="SUPFAM" id="SSF50249">
    <property type="entry name" value="Nucleic acid-binding proteins"/>
    <property type="match status" value="1"/>
</dbReference>
<evidence type="ECO:0000259" key="7">
    <source>
        <dbReference type="PROSITE" id="PS50926"/>
    </source>
</evidence>
<dbReference type="Pfam" id="PF05958">
    <property type="entry name" value="tRNA_U5-meth_tr"/>
    <property type="match status" value="1"/>
</dbReference>
<accession>A0A076EDB0</accession>
<sequence length="422" mass="44914">MSENWSDRRLELRLGNPGHGGFVVARHEGRVVFVRHGLPGERVIALVTEDRGGSYCRADAVEILDASPERVTPVCPVSGPGGAGCCDFSHASLHVQRDMKAQVVSEQLARLARLQWEVDVEELPGTGDGTGWRTRVRLAVDPDGRPGYHRHRSSGIVTDLACPQIESSAYDGVGEHDWKPGSEVQIVVDGAGERHVVEIAPPKVSRTGRTSPGRRGAMARRAASGAPRAERVVVGSGRPVERVRDREWALAATGFWQAHRGAAETYSAVVSEWAGMSGGETAWDLYGGVGVFAAALAHGAGPAGHVDSVESSRQAVSDGKAALSDLPQVRFHADRVERAISGLASPPRVVVLDPPRAGAGREVIEAVAAAGAERVVHVGCDPASFARDIGLYLAQGYHVDELRAFDAFPLTHHVECIALLAR</sequence>
<feature type="active site" description="Nucleophile" evidence="4">
    <location>
        <position position="380"/>
    </location>
</feature>
<dbReference type="eggNOG" id="COG2265">
    <property type="taxonomic scope" value="Bacteria"/>
</dbReference>
<keyword evidence="1 4" id="KW-0489">Methyltransferase</keyword>
<dbReference type="Gene3D" id="3.40.50.150">
    <property type="entry name" value="Vaccinia Virus protein VP39"/>
    <property type="match status" value="1"/>
</dbReference>
<name>A0A076EDB0_RHOOP</name>
<feature type="binding site" evidence="4">
    <location>
        <position position="310"/>
    </location>
    <ligand>
        <name>S-adenosyl-L-methionine</name>
        <dbReference type="ChEBI" id="CHEBI:59789"/>
    </ligand>
</feature>
<dbReference type="Gene3D" id="2.40.50.1070">
    <property type="match status" value="1"/>
</dbReference>
<dbReference type="RefSeq" id="WP_037232376.1">
    <property type="nucleotide sequence ID" value="NZ_CP008947.1"/>
</dbReference>
<evidence type="ECO:0000256" key="4">
    <source>
        <dbReference type="PROSITE-ProRule" id="PRU01024"/>
    </source>
</evidence>
<feature type="active site" evidence="5">
    <location>
        <position position="380"/>
    </location>
</feature>
<protein>
    <submittedName>
        <fullName evidence="8">RNA methyltransferase</fullName>
    </submittedName>
</protein>
<feature type="binding site" evidence="4">
    <location>
        <position position="353"/>
    </location>
    <ligand>
        <name>S-adenosyl-L-methionine</name>
        <dbReference type="ChEBI" id="CHEBI:59789"/>
    </ligand>
</feature>
<dbReference type="SUPFAM" id="SSF53335">
    <property type="entry name" value="S-adenosyl-L-methionine-dependent methyltransferases"/>
    <property type="match status" value="1"/>
</dbReference>
<dbReference type="PROSITE" id="PS50926">
    <property type="entry name" value="TRAM"/>
    <property type="match status" value="1"/>
</dbReference>
<evidence type="ECO:0000313" key="9">
    <source>
        <dbReference type="Proteomes" id="UP000028488"/>
    </source>
</evidence>
<dbReference type="InterPro" id="IPR029063">
    <property type="entry name" value="SAM-dependent_MTases_sf"/>
</dbReference>
<dbReference type="Gene3D" id="2.40.50.140">
    <property type="entry name" value="Nucleic acid-binding proteins"/>
    <property type="match status" value="1"/>
</dbReference>
<dbReference type="InterPro" id="IPR010280">
    <property type="entry name" value="U5_MeTrfase_fam"/>
</dbReference>
<evidence type="ECO:0000256" key="6">
    <source>
        <dbReference type="SAM" id="MobiDB-lite"/>
    </source>
</evidence>
<dbReference type="GO" id="GO:0070041">
    <property type="term" value="F:rRNA (uridine-C5-)-methyltransferase activity"/>
    <property type="evidence" value="ECO:0007669"/>
    <property type="project" value="TreeGrafter"/>
</dbReference>
<feature type="binding site" evidence="4">
    <location>
        <position position="257"/>
    </location>
    <ligand>
        <name>S-adenosyl-L-methionine</name>
        <dbReference type="ChEBI" id="CHEBI:59789"/>
    </ligand>
</feature>
<dbReference type="PROSITE" id="PS51687">
    <property type="entry name" value="SAM_MT_RNA_M5U"/>
    <property type="match status" value="1"/>
</dbReference>
<dbReference type="PROSITE" id="PS01230">
    <property type="entry name" value="TRMA_1"/>
    <property type="match status" value="1"/>
</dbReference>
<feature type="compositionally biased region" description="Low complexity" evidence="6">
    <location>
        <begin position="205"/>
        <end position="227"/>
    </location>
</feature>
<dbReference type="PANTHER" id="PTHR11061:SF30">
    <property type="entry name" value="TRNA (URACIL(54)-C(5))-METHYLTRANSFERASE"/>
    <property type="match status" value="1"/>
</dbReference>